<dbReference type="PROSITE" id="PS01159">
    <property type="entry name" value="WW_DOMAIN_1"/>
    <property type="match status" value="1"/>
</dbReference>
<feature type="domain" description="WW" evidence="7">
    <location>
        <begin position="380"/>
        <end position="413"/>
    </location>
</feature>
<dbReference type="PROSITE" id="PS51375">
    <property type="entry name" value="PPR"/>
    <property type="match status" value="1"/>
</dbReference>
<dbReference type="PANTHER" id="PTHR24015">
    <property type="entry name" value="OS07G0578800 PROTEIN-RELATED"/>
    <property type="match status" value="1"/>
</dbReference>
<dbReference type="PANTHER" id="PTHR24015:SF1938">
    <property type="entry name" value="OS11G0158300 PROTEIN"/>
    <property type="match status" value="1"/>
</dbReference>
<dbReference type="Proteomes" id="UP000734854">
    <property type="component" value="Unassembled WGS sequence"/>
</dbReference>
<dbReference type="PROSITE" id="PS50020">
    <property type="entry name" value="WW_DOMAIN_2"/>
    <property type="match status" value="1"/>
</dbReference>
<feature type="transmembrane region" description="Helical" evidence="6">
    <location>
        <begin position="557"/>
        <end position="577"/>
    </location>
</feature>
<dbReference type="FunFam" id="1.25.40.10:FF:000427">
    <property type="entry name" value="Pentatricopeptide repeat-containing protein chloroplastic"/>
    <property type="match status" value="1"/>
</dbReference>
<dbReference type="Gene3D" id="2.20.70.10">
    <property type="match status" value="1"/>
</dbReference>
<dbReference type="EMBL" id="JACMSC010000018">
    <property type="protein sequence ID" value="KAG6476734.1"/>
    <property type="molecule type" value="Genomic_DNA"/>
</dbReference>
<evidence type="ECO:0000256" key="3">
    <source>
        <dbReference type="ARBA" id="ARBA00022737"/>
    </source>
</evidence>
<dbReference type="InterPro" id="IPR011990">
    <property type="entry name" value="TPR-like_helical_dom_sf"/>
</dbReference>
<dbReference type="InterPro" id="IPR046960">
    <property type="entry name" value="PPR_At4g14850-like_plant"/>
</dbReference>
<dbReference type="GO" id="GO:0003723">
    <property type="term" value="F:RNA binding"/>
    <property type="evidence" value="ECO:0007669"/>
    <property type="project" value="InterPro"/>
</dbReference>
<gene>
    <name evidence="8" type="ORF">ZIOFF_065981</name>
</gene>
<feature type="compositionally biased region" description="Polar residues" evidence="5">
    <location>
        <begin position="1"/>
        <end position="11"/>
    </location>
</feature>
<dbReference type="GO" id="GO:0016020">
    <property type="term" value="C:membrane"/>
    <property type="evidence" value="ECO:0007669"/>
    <property type="project" value="InterPro"/>
</dbReference>
<dbReference type="InterPro" id="IPR037185">
    <property type="entry name" value="EmrE-like"/>
</dbReference>
<feature type="region of interest" description="Disordered" evidence="5">
    <location>
        <begin position="327"/>
        <end position="354"/>
    </location>
</feature>
<dbReference type="CDD" id="cd00201">
    <property type="entry name" value="WW"/>
    <property type="match status" value="1"/>
</dbReference>
<evidence type="ECO:0000256" key="4">
    <source>
        <dbReference type="PROSITE-ProRule" id="PRU00708"/>
    </source>
</evidence>
<reference evidence="8 9" key="1">
    <citation type="submission" date="2020-08" db="EMBL/GenBank/DDBJ databases">
        <title>Plant Genome Project.</title>
        <authorList>
            <person name="Zhang R.-G."/>
        </authorList>
    </citation>
    <scope>NUCLEOTIDE SEQUENCE [LARGE SCALE GENOMIC DNA]</scope>
    <source>
        <tissue evidence="8">Rhizome</tissue>
    </source>
</reference>
<organism evidence="8 9">
    <name type="scientific">Zingiber officinale</name>
    <name type="common">Ginger</name>
    <name type="synonym">Amomum zingiber</name>
    <dbReference type="NCBI Taxonomy" id="94328"/>
    <lineage>
        <taxon>Eukaryota</taxon>
        <taxon>Viridiplantae</taxon>
        <taxon>Streptophyta</taxon>
        <taxon>Embryophyta</taxon>
        <taxon>Tracheophyta</taxon>
        <taxon>Spermatophyta</taxon>
        <taxon>Magnoliopsida</taxon>
        <taxon>Liliopsida</taxon>
        <taxon>Zingiberales</taxon>
        <taxon>Zingiberaceae</taxon>
        <taxon>Zingiber</taxon>
    </lineage>
</organism>
<comment type="subcellular location">
    <subcellularLocation>
        <location evidence="1">Membrane</location>
        <topology evidence="1">Multi-pass membrane protein</topology>
    </subcellularLocation>
</comment>
<feature type="compositionally biased region" description="Basic residues" evidence="5">
    <location>
        <begin position="334"/>
        <end position="346"/>
    </location>
</feature>
<proteinExistence type="inferred from homology"/>
<evidence type="ECO:0000259" key="7">
    <source>
        <dbReference type="PROSITE" id="PS50020"/>
    </source>
</evidence>
<evidence type="ECO:0000256" key="5">
    <source>
        <dbReference type="SAM" id="MobiDB-lite"/>
    </source>
</evidence>
<accession>A0A8J5EY16</accession>
<evidence type="ECO:0000256" key="1">
    <source>
        <dbReference type="ARBA" id="ARBA00004141"/>
    </source>
</evidence>
<dbReference type="GO" id="GO:0009451">
    <property type="term" value="P:RNA modification"/>
    <property type="evidence" value="ECO:0007669"/>
    <property type="project" value="InterPro"/>
</dbReference>
<sequence>MASQLLPSFPSSIAPPMRASNDSNRNCVRVNSNGDDHPVLQLLDDYRRLDTRAIHRIHCRMLRLGLLHHPFSASRLLVGASLSPSPDLAYARRLFDSIPFPNLFSWNTLIRAHAPGPDPRLALLLFARLLSEGPDGPDKFTFPFAIKAAAALSALREGAALHGMVVKSPFFSSDIFILNTLVHFYAACGDSSLALGVFDNIPSRDVVSWNSMITAFALGDRWDDALRLFEEMQRENVRPDDVTMVSVASICGKKCDLELGRRIHAYIQRNDDIEASSILDNALLDMYVKCGSLEDAELLFQSMDTKDSISWTTMLVRHCLRPRALQGGRERAPPLRRQRGHRRVPPRRPWSPTDRRWSGLHQIIKTSQNIGNLGKDVKRVDASTDWRELTTSEGQIYYYNTATKQSQWTIPDDLKVVREQVENTVANQMRQKRLQLLFQSLILFGFLIPPIVLLALGQGLSALVFVVYRYLIAMLILAPLAYVLERNRRPSFSFGVMLKIFILAMLGITIQQNVYYVGLHLISPTVASALGNVVPAFTFLLAIVLRMEKLNLKTVRGRAKLAGAIFCITGSLIFTFWKGHFVGGLCYFTYDPTSFRKS</sequence>
<dbReference type="Pfam" id="PF00892">
    <property type="entry name" value="EamA"/>
    <property type="match status" value="1"/>
</dbReference>
<comment type="caution">
    <text evidence="8">The sequence shown here is derived from an EMBL/GenBank/DDBJ whole genome shotgun (WGS) entry which is preliminary data.</text>
</comment>
<dbReference type="InterPro" id="IPR001202">
    <property type="entry name" value="WW_dom"/>
</dbReference>
<feature type="transmembrane region" description="Helical" evidence="6">
    <location>
        <begin position="521"/>
        <end position="545"/>
    </location>
</feature>
<keyword evidence="6" id="KW-1133">Transmembrane helix</keyword>
<evidence type="ECO:0000256" key="2">
    <source>
        <dbReference type="ARBA" id="ARBA00007635"/>
    </source>
</evidence>
<evidence type="ECO:0000313" key="9">
    <source>
        <dbReference type="Proteomes" id="UP000734854"/>
    </source>
</evidence>
<feature type="transmembrane region" description="Helical" evidence="6">
    <location>
        <begin position="462"/>
        <end position="484"/>
    </location>
</feature>
<dbReference type="Gene3D" id="1.25.40.10">
    <property type="entry name" value="Tetratricopeptide repeat domain"/>
    <property type="match status" value="2"/>
</dbReference>
<dbReference type="InterPro" id="IPR036020">
    <property type="entry name" value="WW_dom_sf"/>
</dbReference>
<feature type="transmembrane region" description="Helical" evidence="6">
    <location>
        <begin position="436"/>
        <end position="456"/>
    </location>
</feature>
<dbReference type="NCBIfam" id="TIGR00756">
    <property type="entry name" value="PPR"/>
    <property type="match status" value="2"/>
</dbReference>
<protein>
    <recommendedName>
        <fullName evidence="7">WW domain-containing protein</fullName>
    </recommendedName>
</protein>
<keyword evidence="6" id="KW-0472">Membrane</keyword>
<dbReference type="SUPFAM" id="SSF103481">
    <property type="entry name" value="Multidrug resistance efflux transporter EmrE"/>
    <property type="match status" value="1"/>
</dbReference>
<name>A0A8J5EY16_ZINOF</name>
<keyword evidence="9" id="KW-1185">Reference proteome</keyword>
<evidence type="ECO:0000256" key="6">
    <source>
        <dbReference type="SAM" id="Phobius"/>
    </source>
</evidence>
<evidence type="ECO:0000313" key="8">
    <source>
        <dbReference type="EMBL" id="KAG6476734.1"/>
    </source>
</evidence>
<keyword evidence="6" id="KW-0812">Transmembrane</keyword>
<dbReference type="AlphaFoldDB" id="A0A8J5EY16"/>
<dbReference type="Pfam" id="PF00397">
    <property type="entry name" value="WW"/>
    <property type="match status" value="1"/>
</dbReference>
<keyword evidence="3" id="KW-0677">Repeat</keyword>
<dbReference type="InterPro" id="IPR002885">
    <property type="entry name" value="PPR_rpt"/>
</dbReference>
<comment type="similarity">
    <text evidence="2">Belongs to the drug/metabolite transporter (DMT) superfamily. Plant drug/metabolite exporter (P-DME) (TC 2.A.7.4) family.</text>
</comment>
<dbReference type="Pfam" id="PF01535">
    <property type="entry name" value="PPR"/>
    <property type="match status" value="1"/>
</dbReference>
<feature type="repeat" description="PPR" evidence="4">
    <location>
        <begin position="205"/>
        <end position="239"/>
    </location>
</feature>
<dbReference type="SUPFAM" id="SSF51045">
    <property type="entry name" value="WW domain"/>
    <property type="match status" value="1"/>
</dbReference>
<dbReference type="SMART" id="SM00456">
    <property type="entry name" value="WW"/>
    <property type="match status" value="1"/>
</dbReference>
<dbReference type="Pfam" id="PF13041">
    <property type="entry name" value="PPR_2"/>
    <property type="match status" value="1"/>
</dbReference>
<feature type="transmembrane region" description="Helical" evidence="6">
    <location>
        <begin position="496"/>
        <end position="515"/>
    </location>
</feature>
<feature type="region of interest" description="Disordered" evidence="5">
    <location>
        <begin position="1"/>
        <end position="23"/>
    </location>
</feature>
<dbReference type="InterPro" id="IPR000620">
    <property type="entry name" value="EamA_dom"/>
</dbReference>